<proteinExistence type="predicted"/>
<feature type="region of interest" description="Disordered" evidence="1">
    <location>
        <begin position="1"/>
        <end position="23"/>
    </location>
</feature>
<dbReference type="Proteomes" id="UP000634919">
    <property type="component" value="Unassembled WGS sequence"/>
</dbReference>
<evidence type="ECO:0000256" key="1">
    <source>
        <dbReference type="SAM" id="MobiDB-lite"/>
    </source>
</evidence>
<keyword evidence="3" id="KW-1185">Reference proteome</keyword>
<evidence type="ECO:0000313" key="2">
    <source>
        <dbReference type="EMBL" id="MBD7962136.1"/>
    </source>
</evidence>
<evidence type="ECO:0000313" key="3">
    <source>
        <dbReference type="Proteomes" id="UP000634919"/>
    </source>
</evidence>
<gene>
    <name evidence="2" type="ORF">H9646_16825</name>
</gene>
<accession>A0ABR8SF74</accession>
<evidence type="ECO:0008006" key="4">
    <source>
        <dbReference type="Google" id="ProtNLM"/>
    </source>
</evidence>
<organism evidence="2 3">
    <name type="scientific">Comamonas avium</name>
    <dbReference type="NCBI Taxonomy" id="2762231"/>
    <lineage>
        <taxon>Bacteria</taxon>
        <taxon>Pseudomonadati</taxon>
        <taxon>Pseudomonadota</taxon>
        <taxon>Betaproteobacteria</taxon>
        <taxon>Burkholderiales</taxon>
        <taxon>Comamonadaceae</taxon>
        <taxon>Comamonas</taxon>
    </lineage>
</organism>
<comment type="caution">
    <text evidence="2">The sequence shown here is derived from an EMBL/GenBank/DDBJ whole genome shotgun (WGS) entry which is preliminary data.</text>
</comment>
<name>A0ABR8SF74_9BURK</name>
<reference evidence="2 3" key="1">
    <citation type="submission" date="2020-08" db="EMBL/GenBank/DDBJ databases">
        <title>A Genomic Blueprint of the Chicken Gut Microbiome.</title>
        <authorList>
            <person name="Gilroy R."/>
            <person name="Ravi A."/>
            <person name="Getino M."/>
            <person name="Pursley I."/>
            <person name="Horton D.L."/>
            <person name="Alikhan N.-F."/>
            <person name="Baker D."/>
            <person name="Gharbi K."/>
            <person name="Hall N."/>
            <person name="Watson M."/>
            <person name="Adriaenssens E.M."/>
            <person name="Foster-Nyarko E."/>
            <person name="Jarju S."/>
            <person name="Secka A."/>
            <person name="Antonio M."/>
            <person name="Oren A."/>
            <person name="Chaudhuri R."/>
            <person name="La Ragione R.M."/>
            <person name="Hildebrand F."/>
            <person name="Pallen M.J."/>
        </authorList>
    </citation>
    <scope>NUCLEOTIDE SEQUENCE [LARGE SCALE GENOMIC DNA]</scope>
    <source>
        <strain evidence="2 3">Sa2CVA6</strain>
    </source>
</reference>
<sequence>MTQTKPALTSQTEGAPGEQVPSTQRVFEAVRELRAMEQIATRETVAELTGLKMGIVDDRLRSLVDDGKLKRLLRGIYELVEQFPPPRAISKTVLGNGAVVYDIGDDVITLSPQEARVLAELSLGAAGTAVLIHSTNQHLFLATELAAKVEKLERELKAQKHHGKGDARQMDILLT</sequence>
<dbReference type="EMBL" id="JACSQK010000009">
    <property type="protein sequence ID" value="MBD7962136.1"/>
    <property type="molecule type" value="Genomic_DNA"/>
</dbReference>
<feature type="compositionally biased region" description="Polar residues" evidence="1">
    <location>
        <begin position="1"/>
        <end position="13"/>
    </location>
</feature>
<dbReference type="RefSeq" id="WP_191724544.1">
    <property type="nucleotide sequence ID" value="NZ_JACSQK010000009.1"/>
</dbReference>
<protein>
    <recommendedName>
        <fullName evidence="4">Transcriptional regulator</fullName>
    </recommendedName>
</protein>